<accession>A0A242A4P3</accession>
<name>A0A242A4P3_9ENTE</name>
<dbReference type="EMBL" id="NGKU01000001">
    <property type="protein sequence ID" value="OTN75994.1"/>
    <property type="molecule type" value="Genomic_DNA"/>
</dbReference>
<dbReference type="AlphaFoldDB" id="A0A242A4P3"/>
<keyword evidence="2" id="KW-1185">Reference proteome</keyword>
<protein>
    <submittedName>
        <fullName evidence="1">Uncharacterized protein</fullName>
    </submittedName>
</protein>
<dbReference type="Proteomes" id="UP000195043">
    <property type="component" value="Unassembled WGS sequence"/>
</dbReference>
<sequence>MGHLTNHHTTVGTTKKAQKAQRIASLEKFVKYSGFALAAFSLVLKIAKERQN</sequence>
<evidence type="ECO:0000313" key="2">
    <source>
        <dbReference type="Proteomes" id="UP000195043"/>
    </source>
</evidence>
<dbReference type="OrthoDB" id="9918596at2"/>
<gene>
    <name evidence="1" type="ORF">A5886_001070</name>
</gene>
<comment type="caution">
    <text evidence="1">The sequence shown here is derived from an EMBL/GenBank/DDBJ whole genome shotgun (WGS) entry which is preliminary data.</text>
</comment>
<dbReference type="RefSeq" id="WP_143353763.1">
    <property type="nucleotide sequence ID" value="NZ_NGKU01000001.1"/>
</dbReference>
<reference evidence="1 2" key="1">
    <citation type="submission" date="2017-05" db="EMBL/GenBank/DDBJ databases">
        <title>The Genome Sequence of Enterococcus sp. 8G7_MSG3316.</title>
        <authorList>
            <consortium name="The Broad Institute Genomics Platform"/>
            <consortium name="The Broad Institute Genomic Center for Infectious Diseases"/>
            <person name="Earl A."/>
            <person name="Manson A."/>
            <person name="Schwartman J."/>
            <person name="Gilmore M."/>
            <person name="Abouelleil A."/>
            <person name="Cao P."/>
            <person name="Chapman S."/>
            <person name="Cusick C."/>
            <person name="Shea T."/>
            <person name="Young S."/>
            <person name="Neafsey D."/>
            <person name="Nusbaum C."/>
            <person name="Birren B."/>
        </authorList>
    </citation>
    <scope>NUCLEOTIDE SEQUENCE [LARGE SCALE GENOMIC DNA]</scope>
    <source>
        <strain evidence="1 2">8G7_MSG3316</strain>
    </source>
</reference>
<proteinExistence type="predicted"/>
<evidence type="ECO:0000313" key="1">
    <source>
        <dbReference type="EMBL" id="OTN75994.1"/>
    </source>
</evidence>
<organism evidence="1 2">
    <name type="scientific">Candidatus Enterococcus testudinis</name>
    <dbReference type="NCBI Taxonomy" id="1834191"/>
    <lineage>
        <taxon>Bacteria</taxon>
        <taxon>Bacillati</taxon>
        <taxon>Bacillota</taxon>
        <taxon>Bacilli</taxon>
        <taxon>Lactobacillales</taxon>
        <taxon>Enterococcaceae</taxon>
        <taxon>Enterococcus</taxon>
    </lineage>
</organism>